<dbReference type="EMBL" id="JAKMXF010000302">
    <property type="protein sequence ID" value="KAI6651620.1"/>
    <property type="molecule type" value="Genomic_DNA"/>
</dbReference>
<gene>
    <name evidence="2" type="ORF">LOD99_4871</name>
</gene>
<comment type="caution">
    <text evidence="2">The sequence shown here is derived from an EMBL/GenBank/DDBJ whole genome shotgun (WGS) entry which is preliminary data.</text>
</comment>
<accession>A0AAV7JTA5</accession>
<feature type="region of interest" description="Disordered" evidence="1">
    <location>
        <begin position="1"/>
        <end position="27"/>
    </location>
</feature>
<evidence type="ECO:0000256" key="1">
    <source>
        <dbReference type="SAM" id="MobiDB-lite"/>
    </source>
</evidence>
<feature type="compositionally biased region" description="Basic and acidic residues" evidence="1">
    <location>
        <begin position="7"/>
        <end position="27"/>
    </location>
</feature>
<evidence type="ECO:0000313" key="3">
    <source>
        <dbReference type="Proteomes" id="UP001165289"/>
    </source>
</evidence>
<protein>
    <submittedName>
        <fullName evidence="2">Uncharacterized protein</fullName>
    </submittedName>
</protein>
<dbReference type="InterPro" id="IPR033774">
    <property type="entry name" value="YAF2_RYBP"/>
</dbReference>
<organism evidence="2 3">
    <name type="scientific">Oopsacas minuta</name>
    <dbReference type="NCBI Taxonomy" id="111878"/>
    <lineage>
        <taxon>Eukaryota</taxon>
        <taxon>Metazoa</taxon>
        <taxon>Porifera</taxon>
        <taxon>Hexactinellida</taxon>
        <taxon>Hexasterophora</taxon>
        <taxon>Lyssacinosida</taxon>
        <taxon>Leucopsacidae</taxon>
        <taxon>Oopsacas</taxon>
    </lineage>
</organism>
<dbReference type="Pfam" id="PF17219">
    <property type="entry name" value="YAF2_RYBP"/>
    <property type="match status" value="1"/>
</dbReference>
<name>A0AAV7JTA5_9METZ</name>
<reference evidence="2 3" key="1">
    <citation type="journal article" date="2023" name="BMC Biol.">
        <title>The compact genome of the sponge Oopsacas minuta (Hexactinellida) is lacking key metazoan core genes.</title>
        <authorList>
            <person name="Santini S."/>
            <person name="Schenkelaars Q."/>
            <person name="Jourda C."/>
            <person name="Duchesne M."/>
            <person name="Belahbib H."/>
            <person name="Rocher C."/>
            <person name="Selva M."/>
            <person name="Riesgo A."/>
            <person name="Vervoort M."/>
            <person name="Leys S.P."/>
            <person name="Kodjabachian L."/>
            <person name="Le Bivic A."/>
            <person name="Borchiellini C."/>
            <person name="Claverie J.M."/>
            <person name="Renard E."/>
        </authorList>
    </citation>
    <scope>NUCLEOTIDE SEQUENCE [LARGE SCALE GENOMIC DNA]</scope>
    <source>
        <strain evidence="2">SPO-2</strain>
    </source>
</reference>
<dbReference type="AlphaFoldDB" id="A0AAV7JTA5"/>
<dbReference type="Proteomes" id="UP001165289">
    <property type="component" value="Unassembled WGS sequence"/>
</dbReference>
<proteinExistence type="predicted"/>
<evidence type="ECO:0000313" key="2">
    <source>
        <dbReference type="EMBL" id="KAI6651620.1"/>
    </source>
</evidence>
<sequence length="83" mass="9522">MSEIVTGDDHIQGNKQKEVAEGGEDKNEVIMQKKRKRVFRKRVPPKISNLDLNSGQHRYVTVDSFTVLITEYKEKENESGDSD</sequence>
<keyword evidence="3" id="KW-1185">Reference proteome</keyword>